<proteinExistence type="predicted"/>
<dbReference type="AlphaFoldDB" id="A0A7J9MRM9"/>
<dbReference type="OrthoDB" id="1936739at2759"/>
<sequence length="32" mass="3629">MGSVLVFSFKSSSEPPIYILTHKKVEPFDELC</sequence>
<gene>
    <name evidence="1" type="ORF">Goshw_004627</name>
</gene>
<evidence type="ECO:0000313" key="2">
    <source>
        <dbReference type="Proteomes" id="UP000593576"/>
    </source>
</evidence>
<dbReference type="EMBL" id="JABFAF010000013">
    <property type="protein sequence ID" value="MBA0873608.1"/>
    <property type="molecule type" value="Genomic_DNA"/>
</dbReference>
<comment type="caution">
    <text evidence="1">The sequence shown here is derived from an EMBL/GenBank/DDBJ whole genome shotgun (WGS) entry which is preliminary data.</text>
</comment>
<accession>A0A7J9MRM9</accession>
<organism evidence="1 2">
    <name type="scientific">Gossypium schwendimanii</name>
    <name type="common">Cotton</name>
    <dbReference type="NCBI Taxonomy" id="34291"/>
    <lineage>
        <taxon>Eukaryota</taxon>
        <taxon>Viridiplantae</taxon>
        <taxon>Streptophyta</taxon>
        <taxon>Embryophyta</taxon>
        <taxon>Tracheophyta</taxon>
        <taxon>Spermatophyta</taxon>
        <taxon>Magnoliopsida</taxon>
        <taxon>eudicotyledons</taxon>
        <taxon>Gunneridae</taxon>
        <taxon>Pentapetalae</taxon>
        <taxon>rosids</taxon>
        <taxon>malvids</taxon>
        <taxon>Malvales</taxon>
        <taxon>Malvaceae</taxon>
        <taxon>Malvoideae</taxon>
        <taxon>Gossypium</taxon>
    </lineage>
</organism>
<evidence type="ECO:0000313" key="1">
    <source>
        <dbReference type="EMBL" id="MBA0873608.1"/>
    </source>
</evidence>
<keyword evidence="2" id="KW-1185">Reference proteome</keyword>
<name>A0A7J9MRM9_GOSSC</name>
<dbReference type="Proteomes" id="UP000593576">
    <property type="component" value="Unassembled WGS sequence"/>
</dbReference>
<reference evidence="1 2" key="1">
    <citation type="journal article" date="2019" name="Genome Biol. Evol.">
        <title>Insights into the evolution of the New World diploid cottons (Gossypium, subgenus Houzingenia) based on genome sequencing.</title>
        <authorList>
            <person name="Grover C.E."/>
            <person name="Arick M.A. 2nd"/>
            <person name="Thrash A."/>
            <person name="Conover J.L."/>
            <person name="Sanders W.S."/>
            <person name="Peterson D.G."/>
            <person name="Frelichowski J.E."/>
            <person name="Scheffler J.A."/>
            <person name="Scheffler B.E."/>
            <person name="Wendel J.F."/>
        </authorList>
    </citation>
    <scope>NUCLEOTIDE SEQUENCE [LARGE SCALE GENOMIC DNA]</scope>
    <source>
        <strain evidence="1">1</strain>
        <tissue evidence="1">Leaf</tissue>
    </source>
</reference>
<protein>
    <submittedName>
        <fullName evidence="1">Uncharacterized protein</fullName>
    </submittedName>
</protein>